<gene>
    <name evidence="1" type="ORF">ACH5RR_001475</name>
</gene>
<dbReference type="EMBL" id="JBJUIK010000001">
    <property type="protein sequence ID" value="KAL3538109.1"/>
    <property type="molecule type" value="Genomic_DNA"/>
</dbReference>
<evidence type="ECO:0000313" key="1">
    <source>
        <dbReference type="EMBL" id="KAL3538109.1"/>
    </source>
</evidence>
<name>A0ABD3B3L3_9GENT</name>
<dbReference type="Proteomes" id="UP001630127">
    <property type="component" value="Unassembled WGS sequence"/>
</dbReference>
<comment type="caution">
    <text evidence="1">The sequence shown here is derived from an EMBL/GenBank/DDBJ whole genome shotgun (WGS) entry which is preliminary data.</text>
</comment>
<dbReference type="AlphaFoldDB" id="A0ABD3B3L3"/>
<protein>
    <submittedName>
        <fullName evidence="1">Uncharacterized protein</fullName>
    </submittedName>
</protein>
<evidence type="ECO:0000313" key="2">
    <source>
        <dbReference type="Proteomes" id="UP001630127"/>
    </source>
</evidence>
<proteinExistence type="predicted"/>
<organism evidence="1 2">
    <name type="scientific">Cinchona calisaya</name>
    <dbReference type="NCBI Taxonomy" id="153742"/>
    <lineage>
        <taxon>Eukaryota</taxon>
        <taxon>Viridiplantae</taxon>
        <taxon>Streptophyta</taxon>
        <taxon>Embryophyta</taxon>
        <taxon>Tracheophyta</taxon>
        <taxon>Spermatophyta</taxon>
        <taxon>Magnoliopsida</taxon>
        <taxon>eudicotyledons</taxon>
        <taxon>Gunneridae</taxon>
        <taxon>Pentapetalae</taxon>
        <taxon>asterids</taxon>
        <taxon>lamiids</taxon>
        <taxon>Gentianales</taxon>
        <taxon>Rubiaceae</taxon>
        <taxon>Cinchonoideae</taxon>
        <taxon>Cinchoneae</taxon>
        <taxon>Cinchona</taxon>
    </lineage>
</organism>
<accession>A0ABD3B3L3</accession>
<reference evidence="1 2" key="1">
    <citation type="submission" date="2024-11" db="EMBL/GenBank/DDBJ databases">
        <title>A near-complete genome assembly of Cinchona calisaya.</title>
        <authorList>
            <person name="Lian D.C."/>
            <person name="Zhao X.W."/>
            <person name="Wei L."/>
        </authorList>
    </citation>
    <scope>NUCLEOTIDE SEQUENCE [LARGE SCALE GENOMIC DNA]</scope>
    <source>
        <tissue evidence="1">Nenye</tissue>
    </source>
</reference>
<keyword evidence="2" id="KW-1185">Reference proteome</keyword>
<sequence length="228" mass="26306">MALCQFNKAIDRAIVSQGAPWVFDRNDERDCSVKMAKGNFASLDLQYGGFLWDLVHMESGLQDRASNRVKKKSKRFRLEAMWLKSIDYQDVVQDSWGAELDMGYWGSLEWKLEDCRANNNAIKGLRDGQGNWCEFDSDVERIILEHFPQVLVFSQLSDEILDLVLEKVRRKVFGEANNKLVQIYTTKELNNAIFHMKPLSSPVPNGFRPVFYQKLWPVAGKDISSFVM</sequence>